<proteinExistence type="predicted"/>
<accession>A0A433RP46</accession>
<dbReference type="AlphaFoldDB" id="A0A433RP46"/>
<dbReference type="RefSeq" id="WP_148113887.1">
    <property type="nucleotide sequence ID" value="NZ_JTFC01000090.1"/>
</dbReference>
<dbReference type="EMBL" id="JTFC01000090">
    <property type="protein sequence ID" value="RUS51124.1"/>
    <property type="molecule type" value="Genomic_DNA"/>
</dbReference>
<reference evidence="1 2" key="1">
    <citation type="submission" date="2014-11" db="EMBL/GenBank/DDBJ databases">
        <title>Genome sequence and analysis of novel Kurthia sp.</title>
        <authorList>
            <person name="Lawson J.N."/>
            <person name="Gonzalez J.E."/>
            <person name="Rinauldi L."/>
            <person name="Xuan Z."/>
            <person name="Firman A."/>
            <person name="Shaddox L."/>
            <person name="Trudeau A."/>
            <person name="Shah S."/>
            <person name="Reiman D."/>
        </authorList>
    </citation>
    <scope>NUCLEOTIDE SEQUENCE [LARGE SCALE GENOMIC DNA]</scope>
    <source>
        <strain evidence="1 2">3B1D</strain>
    </source>
</reference>
<protein>
    <submittedName>
        <fullName evidence="1">Uncharacterized protein</fullName>
    </submittedName>
</protein>
<sequence length="109" mass="12946">MHTNLHLQPVATQYDRYQEALKQIEEKIKNRAKDFEILLYESEVIIEFYSKKKLPFPLPDSDIQLFNGPILAIKKDILYYWDIKTQQVHKTDQITDLEKTEATPTSFED</sequence>
<gene>
    <name evidence="1" type="ORF">QI30_18750</name>
</gene>
<dbReference type="Proteomes" id="UP000288623">
    <property type="component" value="Unassembled WGS sequence"/>
</dbReference>
<feature type="non-terminal residue" evidence="1">
    <location>
        <position position="109"/>
    </location>
</feature>
<evidence type="ECO:0000313" key="1">
    <source>
        <dbReference type="EMBL" id="RUS51124.1"/>
    </source>
</evidence>
<comment type="caution">
    <text evidence="1">The sequence shown here is derived from an EMBL/GenBank/DDBJ whole genome shotgun (WGS) entry which is preliminary data.</text>
</comment>
<keyword evidence="2" id="KW-1185">Reference proteome</keyword>
<evidence type="ECO:0000313" key="2">
    <source>
        <dbReference type="Proteomes" id="UP000288623"/>
    </source>
</evidence>
<name>A0A433RP46_9BACL</name>
<organism evidence="1 2">
    <name type="scientific">Candidatus Kurthia intestinigallinarum</name>
    <dbReference type="NCBI Taxonomy" id="1562256"/>
    <lineage>
        <taxon>Bacteria</taxon>
        <taxon>Bacillati</taxon>
        <taxon>Bacillota</taxon>
        <taxon>Bacilli</taxon>
        <taxon>Bacillales</taxon>
        <taxon>Caryophanaceae</taxon>
        <taxon>Kurthia</taxon>
    </lineage>
</organism>